<accession>A0A1E4SBI7</accession>
<evidence type="ECO:0000313" key="6">
    <source>
        <dbReference type="EMBL" id="ODV76845.1"/>
    </source>
</evidence>
<dbReference type="InterPro" id="IPR000979">
    <property type="entry name" value="Phosphodiesterase_MJ0936/Vps29"/>
</dbReference>
<dbReference type="EMBL" id="KV453917">
    <property type="protein sequence ID" value="ODV76845.1"/>
    <property type="molecule type" value="Genomic_DNA"/>
</dbReference>
<name>A0A1E4SBI7_9ASCO</name>
<feature type="compositionally biased region" description="Basic and acidic residues" evidence="4">
    <location>
        <begin position="191"/>
        <end position="218"/>
    </location>
</feature>
<protein>
    <recommendedName>
        <fullName evidence="2 3">Vacuolar protein sorting-associated protein 29</fullName>
    </recommendedName>
</protein>
<dbReference type="InterPro" id="IPR029052">
    <property type="entry name" value="Metallo-depent_PP-like"/>
</dbReference>
<dbReference type="GO" id="GO:0005768">
    <property type="term" value="C:endosome"/>
    <property type="evidence" value="ECO:0007669"/>
    <property type="project" value="EnsemblFungi"/>
</dbReference>
<dbReference type="Gene3D" id="3.60.21.10">
    <property type="match status" value="1"/>
</dbReference>
<dbReference type="STRING" id="984487.A0A1E4SBI7"/>
<dbReference type="GO" id="GO:0030906">
    <property type="term" value="C:retromer, cargo-selective complex"/>
    <property type="evidence" value="ECO:0007669"/>
    <property type="project" value="EnsemblFungi"/>
</dbReference>
<dbReference type="AlphaFoldDB" id="A0A1E4SBI7"/>
<dbReference type="Proteomes" id="UP000094285">
    <property type="component" value="Unassembled WGS sequence"/>
</dbReference>
<dbReference type="GO" id="GO:0005829">
    <property type="term" value="C:cytosol"/>
    <property type="evidence" value="ECO:0007669"/>
    <property type="project" value="GOC"/>
</dbReference>
<gene>
    <name evidence="6" type="ORF">CANTADRAFT_57571</name>
</gene>
<evidence type="ECO:0000256" key="4">
    <source>
        <dbReference type="SAM" id="MobiDB-lite"/>
    </source>
</evidence>
<dbReference type="InterPro" id="IPR024654">
    <property type="entry name" value="Calcineurin-like_PHP_lpxH"/>
</dbReference>
<feature type="domain" description="Calcineurin-like phosphoesterase" evidence="5">
    <location>
        <begin position="31"/>
        <end position="161"/>
    </location>
</feature>
<dbReference type="GeneID" id="30984847"/>
<evidence type="ECO:0000313" key="7">
    <source>
        <dbReference type="Proteomes" id="UP000094285"/>
    </source>
</evidence>
<evidence type="ECO:0000259" key="5">
    <source>
        <dbReference type="Pfam" id="PF12850"/>
    </source>
</evidence>
<dbReference type="GO" id="GO:0170071">
    <property type="term" value="C:CROP complex"/>
    <property type="evidence" value="ECO:0007669"/>
    <property type="project" value="EnsemblFungi"/>
</dbReference>
<dbReference type="GO" id="GO:0042147">
    <property type="term" value="P:retrograde transport, endosome to Golgi"/>
    <property type="evidence" value="ECO:0007669"/>
    <property type="project" value="EnsemblFungi"/>
</dbReference>
<evidence type="ECO:0000256" key="3">
    <source>
        <dbReference type="RuleBase" id="RU362040"/>
    </source>
</evidence>
<proteinExistence type="inferred from homology"/>
<keyword evidence="7" id="KW-1185">Reference proteome</keyword>
<dbReference type="RefSeq" id="XP_020061967.1">
    <property type="nucleotide sequence ID" value="XM_020210711.1"/>
</dbReference>
<reference evidence="7" key="1">
    <citation type="submission" date="2016-05" db="EMBL/GenBank/DDBJ databases">
        <title>Comparative genomics of biotechnologically important yeasts.</title>
        <authorList>
            <consortium name="DOE Joint Genome Institute"/>
            <person name="Riley R."/>
            <person name="Haridas S."/>
            <person name="Wolfe K.H."/>
            <person name="Lopes M.R."/>
            <person name="Hittinger C.T."/>
            <person name="Goker M."/>
            <person name="Salamov A."/>
            <person name="Wisecaver J."/>
            <person name="Long T.M."/>
            <person name="Aerts A.L."/>
            <person name="Barry K."/>
            <person name="Choi C."/>
            <person name="Clum A."/>
            <person name="Coughlan A.Y."/>
            <person name="Deshpande S."/>
            <person name="Douglass A.P."/>
            <person name="Hanson S.J."/>
            <person name="Klenk H.-P."/>
            <person name="Labutti K."/>
            <person name="Lapidus A."/>
            <person name="Lindquist E."/>
            <person name="Lipzen A."/>
            <person name="Meier-Kolthoff J.P."/>
            <person name="Ohm R.A."/>
            <person name="Otillar R.P."/>
            <person name="Pangilinan J."/>
            <person name="Peng Y."/>
            <person name="Rokas A."/>
            <person name="Rosa C.A."/>
            <person name="Scheuner C."/>
            <person name="Sibirny A.A."/>
            <person name="Slot J.C."/>
            <person name="Stielow J.B."/>
            <person name="Sun H."/>
            <person name="Kurtzman C.P."/>
            <person name="Blackwell M."/>
            <person name="Grigoriev I.V."/>
            <person name="Jeffries T.W."/>
        </authorList>
    </citation>
    <scope>NUCLEOTIDE SEQUENCE [LARGE SCALE GENOMIC DNA]</scope>
    <source>
        <strain evidence="7">NRRL Y-17324</strain>
    </source>
</reference>
<evidence type="ECO:0000256" key="2">
    <source>
        <dbReference type="ARBA" id="ARBA00017767"/>
    </source>
</evidence>
<dbReference type="SUPFAM" id="SSF56300">
    <property type="entry name" value="Metallo-dependent phosphatases"/>
    <property type="match status" value="1"/>
</dbReference>
<dbReference type="PANTHER" id="PTHR11124">
    <property type="entry name" value="VACUOLAR SORTING PROTEIN VPS29"/>
    <property type="match status" value="1"/>
</dbReference>
<feature type="compositionally biased region" description="Acidic residues" evidence="4">
    <location>
        <begin position="171"/>
        <end position="190"/>
    </location>
</feature>
<comment type="similarity">
    <text evidence="1 3">Belongs to the VPS29 family.</text>
</comment>
<dbReference type="NCBIfam" id="TIGR00040">
    <property type="entry name" value="yfcE"/>
    <property type="match status" value="1"/>
</dbReference>
<organism evidence="6 7">
    <name type="scientific">Suhomyces tanzawaensis NRRL Y-17324</name>
    <dbReference type="NCBI Taxonomy" id="984487"/>
    <lineage>
        <taxon>Eukaryota</taxon>
        <taxon>Fungi</taxon>
        <taxon>Dikarya</taxon>
        <taxon>Ascomycota</taxon>
        <taxon>Saccharomycotina</taxon>
        <taxon>Pichiomycetes</taxon>
        <taxon>Debaryomycetaceae</taxon>
        <taxon>Suhomyces</taxon>
    </lineage>
</organism>
<sequence length="297" mass="32065">MLTLVIGDLFVPDRAIGLPSDFKKLLSPNPSAIPSNNKIAQVLCLGNVTNSIETLQFLYNLSPSFHMVRGEYDDAQLLTQQLKALGHESPNIPFHQVVTIDNLKIGFTSGYQILPRGDDVALLTLARELNVDILIWGGTHKVEAYAVEGKFFINPGSATGAHTFGWADPDKDSDDEAGGESELDDAENDAADAKLEQTAGDDSKEGEESGDQKPQNEEPAKAKLDLFGEETADASESLSGSASNEIDLELLNKVSESTSVIPSFCLLDSQGSACTLYIYTYLKGEVKVNKVSIPRNN</sequence>
<dbReference type="Pfam" id="PF12850">
    <property type="entry name" value="Metallophos_2"/>
    <property type="match status" value="1"/>
</dbReference>
<dbReference type="GO" id="GO:0140312">
    <property type="term" value="F:cargo adaptor activity"/>
    <property type="evidence" value="ECO:0007669"/>
    <property type="project" value="EnsemblFungi"/>
</dbReference>
<feature type="region of interest" description="Disordered" evidence="4">
    <location>
        <begin position="163"/>
        <end position="218"/>
    </location>
</feature>
<evidence type="ECO:0000256" key="1">
    <source>
        <dbReference type="ARBA" id="ARBA00005945"/>
    </source>
</evidence>
<dbReference type="OrthoDB" id="10258130at2759"/>